<dbReference type="InterPro" id="IPR001647">
    <property type="entry name" value="HTH_TetR"/>
</dbReference>
<reference evidence="4" key="2">
    <citation type="journal article" date="2022" name="Microbiol. Resour. Announc.">
        <title>Metagenome Sequencing to Explore Phylogenomics of Terrestrial Cyanobacteria.</title>
        <authorList>
            <person name="Ward R.D."/>
            <person name="Stajich J.E."/>
            <person name="Johansen J.R."/>
            <person name="Huntemann M."/>
            <person name="Clum A."/>
            <person name="Foster B."/>
            <person name="Foster B."/>
            <person name="Roux S."/>
            <person name="Palaniappan K."/>
            <person name="Varghese N."/>
            <person name="Mukherjee S."/>
            <person name="Reddy T.B.K."/>
            <person name="Daum C."/>
            <person name="Copeland A."/>
            <person name="Chen I.A."/>
            <person name="Ivanova N.N."/>
            <person name="Kyrpides N.C."/>
            <person name="Shapiro N."/>
            <person name="Eloe-Fadrosh E.A."/>
            <person name="Pietrasiak N."/>
        </authorList>
    </citation>
    <scope>NUCLEOTIDE SEQUENCE</scope>
    <source>
        <strain evidence="4">JT2-VF2</strain>
    </source>
</reference>
<reference evidence="4" key="1">
    <citation type="submission" date="2021-05" db="EMBL/GenBank/DDBJ databases">
        <authorList>
            <person name="Pietrasiak N."/>
            <person name="Ward R."/>
            <person name="Stajich J.E."/>
            <person name="Kurbessoian T."/>
        </authorList>
    </citation>
    <scope>NUCLEOTIDE SEQUENCE</scope>
    <source>
        <strain evidence="4">JT2-VF2</strain>
    </source>
</reference>
<dbReference type="Proteomes" id="UP000715781">
    <property type="component" value="Unassembled WGS sequence"/>
</dbReference>
<evidence type="ECO:0000259" key="3">
    <source>
        <dbReference type="PROSITE" id="PS50977"/>
    </source>
</evidence>
<feature type="DNA-binding region" description="H-T-H motif" evidence="2">
    <location>
        <begin position="43"/>
        <end position="62"/>
    </location>
</feature>
<dbReference type="InterPro" id="IPR036271">
    <property type="entry name" value="Tet_transcr_reg_TetR-rel_C_sf"/>
</dbReference>
<dbReference type="PROSITE" id="PS50977">
    <property type="entry name" value="HTH_TETR_2"/>
    <property type="match status" value="1"/>
</dbReference>
<name>A0A951Q5U1_9NOST</name>
<organism evidence="4 5">
    <name type="scientific">Mojavia pulchra JT2-VF2</name>
    <dbReference type="NCBI Taxonomy" id="287848"/>
    <lineage>
        <taxon>Bacteria</taxon>
        <taxon>Bacillati</taxon>
        <taxon>Cyanobacteriota</taxon>
        <taxon>Cyanophyceae</taxon>
        <taxon>Nostocales</taxon>
        <taxon>Nostocaceae</taxon>
    </lineage>
</organism>
<dbReference type="InterPro" id="IPR050109">
    <property type="entry name" value="HTH-type_TetR-like_transc_reg"/>
</dbReference>
<protein>
    <submittedName>
        <fullName evidence="4">TetR/AcrR family transcriptional regulator</fullName>
    </submittedName>
</protein>
<dbReference type="Pfam" id="PF00440">
    <property type="entry name" value="TetR_N"/>
    <property type="match status" value="1"/>
</dbReference>
<evidence type="ECO:0000313" key="5">
    <source>
        <dbReference type="Proteomes" id="UP000715781"/>
    </source>
</evidence>
<dbReference type="AlphaFoldDB" id="A0A951Q5U1"/>
<dbReference type="PANTHER" id="PTHR30328">
    <property type="entry name" value="TRANSCRIPTIONAL REPRESSOR"/>
    <property type="match status" value="1"/>
</dbReference>
<dbReference type="InterPro" id="IPR041474">
    <property type="entry name" value="NicS_C"/>
</dbReference>
<dbReference type="GO" id="GO:0003677">
    <property type="term" value="F:DNA binding"/>
    <property type="evidence" value="ECO:0007669"/>
    <property type="project" value="UniProtKB-UniRule"/>
</dbReference>
<dbReference type="PRINTS" id="PR00455">
    <property type="entry name" value="HTHTETR"/>
</dbReference>
<dbReference type="InterPro" id="IPR009057">
    <property type="entry name" value="Homeodomain-like_sf"/>
</dbReference>
<keyword evidence="1 2" id="KW-0238">DNA-binding</keyword>
<dbReference type="PANTHER" id="PTHR30328:SF54">
    <property type="entry name" value="HTH-TYPE TRANSCRIPTIONAL REPRESSOR SCO4008"/>
    <property type="match status" value="1"/>
</dbReference>
<dbReference type="GO" id="GO:0006355">
    <property type="term" value="P:regulation of DNA-templated transcription"/>
    <property type="evidence" value="ECO:0007669"/>
    <property type="project" value="UniProtKB-ARBA"/>
</dbReference>
<evidence type="ECO:0000313" key="4">
    <source>
        <dbReference type="EMBL" id="MBW4566324.1"/>
    </source>
</evidence>
<sequence>MGRSDISSLSKSNRATRDAEATKLQILDAAEIEFAQHGLHGTRVDPIAERAGVAPRMIYYYFESKVGLYQAVLQRPASLLHNVFQELDLDQLPPDQALKSLIHATIQYETSNRCRGMLLFQEAIQNQGRYFKFTNWQEPISQVTKVLERGMNSGIFREVDVQMTTLNIIGLCTFYANAYENVKHLDPDQDFLDQEMINRYTQAAIQLVLGGVQSNSIVPPSE</sequence>
<evidence type="ECO:0000256" key="1">
    <source>
        <dbReference type="ARBA" id="ARBA00023125"/>
    </source>
</evidence>
<dbReference type="Gene3D" id="1.10.357.10">
    <property type="entry name" value="Tetracycline Repressor, domain 2"/>
    <property type="match status" value="1"/>
</dbReference>
<dbReference type="EMBL" id="JAHHHN010000075">
    <property type="protein sequence ID" value="MBW4566324.1"/>
    <property type="molecule type" value="Genomic_DNA"/>
</dbReference>
<accession>A0A951Q5U1</accession>
<dbReference type="Pfam" id="PF17938">
    <property type="entry name" value="TetR_C_29"/>
    <property type="match status" value="1"/>
</dbReference>
<dbReference type="SUPFAM" id="SSF48498">
    <property type="entry name" value="Tetracyclin repressor-like, C-terminal domain"/>
    <property type="match status" value="1"/>
</dbReference>
<proteinExistence type="predicted"/>
<gene>
    <name evidence="4" type="ORF">KME32_35785</name>
</gene>
<dbReference type="Gene3D" id="1.10.10.60">
    <property type="entry name" value="Homeodomain-like"/>
    <property type="match status" value="1"/>
</dbReference>
<evidence type="ECO:0000256" key="2">
    <source>
        <dbReference type="PROSITE-ProRule" id="PRU00335"/>
    </source>
</evidence>
<comment type="caution">
    <text evidence="4">The sequence shown here is derived from an EMBL/GenBank/DDBJ whole genome shotgun (WGS) entry which is preliminary data.</text>
</comment>
<feature type="domain" description="HTH tetR-type" evidence="3">
    <location>
        <begin position="20"/>
        <end position="80"/>
    </location>
</feature>
<dbReference type="SUPFAM" id="SSF46689">
    <property type="entry name" value="Homeodomain-like"/>
    <property type="match status" value="1"/>
</dbReference>